<evidence type="ECO:0000259" key="21">
    <source>
        <dbReference type="Pfam" id="PF02887"/>
    </source>
</evidence>
<dbReference type="EC" id="2.7.1.40" evidence="6 17"/>
<comment type="cofactor">
    <cofactor evidence="2">
        <name>K(+)</name>
        <dbReference type="ChEBI" id="CHEBI:29103"/>
    </cofactor>
</comment>
<dbReference type="Proteomes" id="UP000051379">
    <property type="component" value="Unassembled WGS sequence"/>
</dbReference>
<evidence type="ECO:0000256" key="13">
    <source>
        <dbReference type="ARBA" id="ARBA00022842"/>
    </source>
</evidence>
<dbReference type="InterPro" id="IPR011037">
    <property type="entry name" value="Pyrv_Knase-like_insert_dom_sf"/>
</dbReference>
<name>A0ABR5P612_9LACO</name>
<dbReference type="Pfam" id="PF00224">
    <property type="entry name" value="PK"/>
    <property type="match status" value="1"/>
</dbReference>
<proteinExistence type="inferred from homology"/>
<dbReference type="NCBIfam" id="NF004978">
    <property type="entry name" value="PRK06354.1"/>
    <property type="match status" value="1"/>
</dbReference>
<comment type="catalytic activity">
    <reaction evidence="18">
        <text>pyruvate + ATP = phosphoenolpyruvate + ADP + H(+)</text>
        <dbReference type="Rhea" id="RHEA:18157"/>
        <dbReference type="ChEBI" id="CHEBI:15361"/>
        <dbReference type="ChEBI" id="CHEBI:15378"/>
        <dbReference type="ChEBI" id="CHEBI:30616"/>
        <dbReference type="ChEBI" id="CHEBI:58702"/>
        <dbReference type="ChEBI" id="CHEBI:456216"/>
        <dbReference type="EC" id="2.7.1.40"/>
    </reaction>
</comment>
<comment type="caution">
    <text evidence="22">The sequence shown here is derived from an EMBL/GenBank/DDBJ whole genome shotgun (WGS) entry which is preliminary data.</text>
</comment>
<keyword evidence="13 18" id="KW-0460">Magnesium</keyword>
<dbReference type="Gene3D" id="3.40.1380.20">
    <property type="entry name" value="Pyruvate kinase, C-terminal domain"/>
    <property type="match status" value="1"/>
</dbReference>
<evidence type="ECO:0000256" key="18">
    <source>
        <dbReference type="RuleBase" id="RU000504"/>
    </source>
</evidence>
<dbReference type="PANTHER" id="PTHR11817">
    <property type="entry name" value="PYRUVATE KINASE"/>
    <property type="match status" value="1"/>
</dbReference>
<dbReference type="SUPFAM" id="SSF50800">
    <property type="entry name" value="PK beta-barrel domain-like"/>
    <property type="match status" value="1"/>
</dbReference>
<evidence type="ECO:0000256" key="10">
    <source>
        <dbReference type="ARBA" id="ARBA00022741"/>
    </source>
</evidence>
<keyword evidence="16 22" id="KW-0670">Pyruvate</keyword>
<dbReference type="Gene3D" id="2.40.33.10">
    <property type="entry name" value="PK beta-barrel domain-like"/>
    <property type="match status" value="1"/>
</dbReference>
<dbReference type="InterPro" id="IPR008279">
    <property type="entry name" value="PEP-util_enz_mobile_dom"/>
</dbReference>
<dbReference type="InterPro" id="IPR015806">
    <property type="entry name" value="Pyrv_Knase_insert_dom_sf"/>
</dbReference>
<keyword evidence="11 18" id="KW-0418">Kinase</keyword>
<evidence type="ECO:0000259" key="20">
    <source>
        <dbReference type="Pfam" id="PF00391"/>
    </source>
</evidence>
<keyword evidence="14" id="KW-0630">Potassium</keyword>
<dbReference type="SUPFAM" id="SSF52935">
    <property type="entry name" value="PK C-terminal domain-like"/>
    <property type="match status" value="1"/>
</dbReference>
<comment type="similarity">
    <text evidence="4">In the C-terminal section; belongs to the PEP-utilizing enzyme family.</text>
</comment>
<evidence type="ECO:0000256" key="7">
    <source>
        <dbReference type="ARBA" id="ARBA00018587"/>
    </source>
</evidence>
<dbReference type="InterPro" id="IPR015795">
    <property type="entry name" value="Pyrv_Knase_C"/>
</dbReference>
<evidence type="ECO:0000313" key="23">
    <source>
        <dbReference type="Proteomes" id="UP000051379"/>
    </source>
</evidence>
<dbReference type="EMBL" id="AZDO01000118">
    <property type="protein sequence ID" value="KRK91956.1"/>
    <property type="molecule type" value="Genomic_DNA"/>
</dbReference>
<keyword evidence="23" id="KW-1185">Reference proteome</keyword>
<feature type="domain" description="Pyruvate kinase barrel" evidence="19">
    <location>
        <begin position="19"/>
        <end position="344"/>
    </location>
</feature>
<evidence type="ECO:0000256" key="17">
    <source>
        <dbReference type="NCBIfam" id="TIGR01064"/>
    </source>
</evidence>
<evidence type="ECO:0000256" key="6">
    <source>
        <dbReference type="ARBA" id="ARBA00012142"/>
    </source>
</evidence>
<dbReference type="InterPro" id="IPR001697">
    <property type="entry name" value="Pyr_Knase"/>
</dbReference>
<evidence type="ECO:0000256" key="12">
    <source>
        <dbReference type="ARBA" id="ARBA00022840"/>
    </source>
</evidence>
<evidence type="ECO:0000256" key="15">
    <source>
        <dbReference type="ARBA" id="ARBA00023152"/>
    </source>
</evidence>
<keyword evidence="9" id="KW-0479">Metal-binding</keyword>
<dbReference type="InterPro" id="IPR015793">
    <property type="entry name" value="Pyrv_Knase_brl"/>
</dbReference>
<comment type="pathway">
    <text evidence="3 18">Carbohydrate degradation; glycolysis; pyruvate from D-glyceraldehyde 3-phosphate: step 5/5.</text>
</comment>
<feature type="domain" description="Pyruvate kinase C-terminal" evidence="21">
    <location>
        <begin position="379"/>
        <end position="491"/>
    </location>
</feature>
<dbReference type="Gene3D" id="3.50.30.10">
    <property type="entry name" value="Phosphohistidine domain"/>
    <property type="match status" value="1"/>
</dbReference>
<dbReference type="InterPro" id="IPR015813">
    <property type="entry name" value="Pyrv/PenolPyrv_kinase-like_dom"/>
</dbReference>
<evidence type="ECO:0000259" key="19">
    <source>
        <dbReference type="Pfam" id="PF00224"/>
    </source>
</evidence>
<evidence type="ECO:0000256" key="11">
    <source>
        <dbReference type="ARBA" id="ARBA00022777"/>
    </source>
</evidence>
<evidence type="ECO:0000256" key="4">
    <source>
        <dbReference type="ARBA" id="ARBA00006237"/>
    </source>
</evidence>
<keyword evidence="10" id="KW-0547">Nucleotide-binding</keyword>
<dbReference type="Pfam" id="PF02887">
    <property type="entry name" value="PK_C"/>
    <property type="match status" value="1"/>
</dbReference>
<dbReference type="Gene3D" id="3.20.20.60">
    <property type="entry name" value="Phosphoenolpyruvate-binding domains"/>
    <property type="match status" value="1"/>
</dbReference>
<protein>
    <recommendedName>
        <fullName evidence="7 17">Pyruvate kinase</fullName>
        <ecNumber evidence="6 17">2.7.1.40</ecNumber>
    </recommendedName>
</protein>
<feature type="domain" description="PEP-utilising enzyme mobile" evidence="20">
    <location>
        <begin position="526"/>
        <end position="597"/>
    </location>
</feature>
<comment type="similarity">
    <text evidence="5 18">Belongs to the pyruvate kinase family.</text>
</comment>
<organism evidence="22 23">
    <name type="scientific">Companilactobacillus futsaii JCM 17355</name>
    <dbReference type="NCBI Taxonomy" id="1423818"/>
    <lineage>
        <taxon>Bacteria</taxon>
        <taxon>Bacillati</taxon>
        <taxon>Bacillota</taxon>
        <taxon>Bacilli</taxon>
        <taxon>Lactobacillales</taxon>
        <taxon>Lactobacillaceae</taxon>
        <taxon>Companilactobacillus</taxon>
    </lineage>
</organism>
<comment type="cofactor">
    <cofactor evidence="1">
        <name>Mg(2+)</name>
        <dbReference type="ChEBI" id="CHEBI:18420"/>
    </cofactor>
</comment>
<evidence type="ECO:0000256" key="3">
    <source>
        <dbReference type="ARBA" id="ARBA00004997"/>
    </source>
</evidence>
<evidence type="ECO:0000256" key="5">
    <source>
        <dbReference type="ARBA" id="ARBA00008663"/>
    </source>
</evidence>
<dbReference type="NCBIfam" id="TIGR01064">
    <property type="entry name" value="pyruv_kin"/>
    <property type="match status" value="1"/>
</dbReference>
<dbReference type="InterPro" id="IPR040442">
    <property type="entry name" value="Pyrv_kinase-like_dom_sf"/>
</dbReference>
<dbReference type="CDD" id="cd00288">
    <property type="entry name" value="Pyruvate_Kinase"/>
    <property type="match status" value="1"/>
</dbReference>
<dbReference type="GO" id="GO:0016301">
    <property type="term" value="F:kinase activity"/>
    <property type="evidence" value="ECO:0007669"/>
    <property type="project" value="UniProtKB-KW"/>
</dbReference>
<keyword evidence="8 18" id="KW-0808">Transferase</keyword>
<evidence type="ECO:0000256" key="9">
    <source>
        <dbReference type="ARBA" id="ARBA00022723"/>
    </source>
</evidence>
<gene>
    <name evidence="22" type="ORF">FC88_GL000993</name>
</gene>
<reference evidence="22 23" key="1">
    <citation type="journal article" date="2015" name="Genome Announc.">
        <title>Expanding the biotechnology potential of lactobacilli through comparative genomics of 213 strains and associated genera.</title>
        <authorList>
            <person name="Sun Z."/>
            <person name="Harris H.M."/>
            <person name="McCann A."/>
            <person name="Guo C."/>
            <person name="Argimon S."/>
            <person name="Zhang W."/>
            <person name="Yang X."/>
            <person name="Jeffery I.B."/>
            <person name="Cooney J.C."/>
            <person name="Kagawa T.F."/>
            <person name="Liu W."/>
            <person name="Song Y."/>
            <person name="Salvetti E."/>
            <person name="Wrobel A."/>
            <person name="Rasinkangas P."/>
            <person name="Parkhill J."/>
            <person name="Rea M.C."/>
            <person name="O'Sullivan O."/>
            <person name="Ritari J."/>
            <person name="Douillard F.P."/>
            <person name="Paul Ross R."/>
            <person name="Yang R."/>
            <person name="Briner A.E."/>
            <person name="Felis G.E."/>
            <person name="de Vos W.M."/>
            <person name="Barrangou R."/>
            <person name="Klaenhammer T.R."/>
            <person name="Caufield P.W."/>
            <person name="Cui Y."/>
            <person name="Zhang H."/>
            <person name="O'Toole P.W."/>
        </authorList>
    </citation>
    <scope>NUCLEOTIDE SEQUENCE [LARGE SCALE GENOMIC DNA]</scope>
    <source>
        <strain evidence="22 23">JCM 17355</strain>
    </source>
</reference>
<evidence type="ECO:0000256" key="1">
    <source>
        <dbReference type="ARBA" id="ARBA00001946"/>
    </source>
</evidence>
<dbReference type="Pfam" id="PF00391">
    <property type="entry name" value="PEP-utilizers"/>
    <property type="match status" value="1"/>
</dbReference>
<evidence type="ECO:0000313" key="22">
    <source>
        <dbReference type="EMBL" id="KRK91956.1"/>
    </source>
</evidence>
<dbReference type="PRINTS" id="PR01050">
    <property type="entry name" value="PYRUVTKNASE"/>
</dbReference>
<evidence type="ECO:0000256" key="8">
    <source>
        <dbReference type="ARBA" id="ARBA00022679"/>
    </source>
</evidence>
<keyword evidence="12" id="KW-0067">ATP-binding</keyword>
<keyword evidence="15 18" id="KW-0324">Glycolysis</keyword>
<sequence length="607" mass="65672">MNEFVTINDEYNKKRGFSMKRTKIVSTLGPASNDVDTIVKLIEAGANIFRFNFSHGDHPEHKARMEMVHEAEKITGKTVGIVLDTKGAEIRTTVQEGGKFEAKIGQTIRISMDDSLTGTPEKIASTYPGLYDDTHVGGHVLIDDGLVDLKITEKDDKNRELVTVVQNEGMIGSRKSINAPGVEVRLPGITEKDSDDIRFGLDQGINFISASFVRKAQDVLDIREILEEKHCEYVQIFPKIESQEGIDNIDSILKVSDGLMIARGDMGVEIPFENVPFVQKSLIKKCNALGKPVITATQMLDSMQENPRPTRAEVTDVANSVLDGTDATMLSGESANGDYPVEAVAAMARIDERTEQQLDKTNSLAIQRFEDYKGSNVTESIGESVVRTAEELNINTIVTATKSGYTARMISKYRPSANILAVTFDEKTQRGLTVNWGVDPIIADKPENTDEMFDLAAKKAQERGFAKEGDLILIVAGVPVGESGTTNVMKVQLIGSTLVKGQGVGEESVVGNVVVAHNAEEANKKINEGDVLVTEMTDKDYLPALEKASAVVVENGGLTSHAAVVGIAMGLPVVVGAKNATSLVKDGDTVTVDSRRGVVYKGASRSL</sequence>
<accession>A0ABR5P612</accession>
<dbReference type="SUPFAM" id="SSF51621">
    <property type="entry name" value="Phosphoenolpyruvate/pyruvate domain"/>
    <property type="match status" value="1"/>
</dbReference>
<evidence type="ECO:0000256" key="2">
    <source>
        <dbReference type="ARBA" id="ARBA00001958"/>
    </source>
</evidence>
<evidence type="ECO:0000256" key="16">
    <source>
        <dbReference type="ARBA" id="ARBA00023317"/>
    </source>
</evidence>
<dbReference type="NCBIfam" id="NF004491">
    <property type="entry name" value="PRK05826.1"/>
    <property type="match status" value="1"/>
</dbReference>
<evidence type="ECO:0000256" key="14">
    <source>
        <dbReference type="ARBA" id="ARBA00022958"/>
    </source>
</evidence>
<dbReference type="InterPro" id="IPR036918">
    <property type="entry name" value="Pyrv_Knase_C_sf"/>
</dbReference>